<gene>
    <name evidence="1" type="ORF">FB567DRAFT_103877</name>
</gene>
<name>A0A8K0R3M1_9PLEO</name>
<proteinExistence type="predicted"/>
<comment type="caution">
    <text evidence="1">The sequence shown here is derived from an EMBL/GenBank/DDBJ whole genome shotgun (WGS) entry which is preliminary data.</text>
</comment>
<sequence>MAESNIIPEVVKVYRGLPDELMLEIMKYYVLLLFKSTVIDEKRFVILNRFKGFNNIRRTSKAVEFLVMEAFYSLNDFVFKDLSIRGGEIVHFPPALPPTCFRAFLRRVEVHVTLEDKYGAPSTITDPDAPAYLRRPTMHAITNVTELFEHCPGARTLSCLTDFSTGFCSLHHLNIHVHAKLHHDVQTGLDMFRQAGFAVQARKVTLSAWKQPPTSLEELRYPEVEALIQVASKE</sequence>
<accession>A0A8K0R3M1</accession>
<dbReference type="EMBL" id="JAGMVJ010000014">
    <property type="protein sequence ID" value="KAH7082295.1"/>
    <property type="molecule type" value="Genomic_DNA"/>
</dbReference>
<evidence type="ECO:0000313" key="2">
    <source>
        <dbReference type="Proteomes" id="UP000813461"/>
    </source>
</evidence>
<reference evidence="1" key="1">
    <citation type="journal article" date="2021" name="Nat. Commun.">
        <title>Genetic determinants of endophytism in the Arabidopsis root mycobiome.</title>
        <authorList>
            <person name="Mesny F."/>
            <person name="Miyauchi S."/>
            <person name="Thiergart T."/>
            <person name="Pickel B."/>
            <person name="Atanasova L."/>
            <person name="Karlsson M."/>
            <person name="Huettel B."/>
            <person name="Barry K.W."/>
            <person name="Haridas S."/>
            <person name="Chen C."/>
            <person name="Bauer D."/>
            <person name="Andreopoulos W."/>
            <person name="Pangilinan J."/>
            <person name="LaButti K."/>
            <person name="Riley R."/>
            <person name="Lipzen A."/>
            <person name="Clum A."/>
            <person name="Drula E."/>
            <person name="Henrissat B."/>
            <person name="Kohler A."/>
            <person name="Grigoriev I.V."/>
            <person name="Martin F.M."/>
            <person name="Hacquard S."/>
        </authorList>
    </citation>
    <scope>NUCLEOTIDE SEQUENCE</scope>
    <source>
        <strain evidence="1">MPI-SDFR-AT-0120</strain>
    </source>
</reference>
<dbReference type="AlphaFoldDB" id="A0A8K0R3M1"/>
<dbReference type="Proteomes" id="UP000813461">
    <property type="component" value="Unassembled WGS sequence"/>
</dbReference>
<dbReference type="OrthoDB" id="3682830at2759"/>
<keyword evidence="2" id="KW-1185">Reference proteome</keyword>
<evidence type="ECO:0000313" key="1">
    <source>
        <dbReference type="EMBL" id="KAH7082295.1"/>
    </source>
</evidence>
<protein>
    <submittedName>
        <fullName evidence="1">Uncharacterized protein</fullName>
    </submittedName>
</protein>
<organism evidence="1 2">
    <name type="scientific">Paraphoma chrysanthemicola</name>
    <dbReference type="NCBI Taxonomy" id="798071"/>
    <lineage>
        <taxon>Eukaryota</taxon>
        <taxon>Fungi</taxon>
        <taxon>Dikarya</taxon>
        <taxon>Ascomycota</taxon>
        <taxon>Pezizomycotina</taxon>
        <taxon>Dothideomycetes</taxon>
        <taxon>Pleosporomycetidae</taxon>
        <taxon>Pleosporales</taxon>
        <taxon>Pleosporineae</taxon>
        <taxon>Phaeosphaeriaceae</taxon>
        <taxon>Paraphoma</taxon>
    </lineage>
</organism>